<gene>
    <name evidence="1" type="ORF">bsdcttw_01970</name>
</gene>
<name>A0A7I8DLK4_9FIRM</name>
<organism evidence="1 2">
    <name type="scientific">Anaerocolumna chitinilytica</name>
    <dbReference type="NCBI Taxonomy" id="1727145"/>
    <lineage>
        <taxon>Bacteria</taxon>
        <taxon>Bacillati</taxon>
        <taxon>Bacillota</taxon>
        <taxon>Clostridia</taxon>
        <taxon>Lachnospirales</taxon>
        <taxon>Lachnospiraceae</taxon>
        <taxon>Anaerocolumna</taxon>
    </lineage>
</organism>
<protein>
    <recommendedName>
        <fullName evidence="3">GNAT family N-acetyltransferase</fullName>
    </recommendedName>
</protein>
<dbReference type="CDD" id="cd04301">
    <property type="entry name" value="NAT_SF"/>
    <property type="match status" value="1"/>
</dbReference>
<evidence type="ECO:0000313" key="1">
    <source>
        <dbReference type="EMBL" id="BCJ97156.1"/>
    </source>
</evidence>
<sequence length="78" mass="8742">MGVRNISGREIKIGGPGCVGTLPEYRNKGIGLTMVKNVTQILKDEGYNYSYIHFTGVAPWYEKLGYKTSIKWNKNGVM</sequence>
<evidence type="ECO:0008006" key="3">
    <source>
        <dbReference type="Google" id="ProtNLM"/>
    </source>
</evidence>
<reference evidence="1 2" key="2">
    <citation type="submission" date="2020-08" db="EMBL/GenBank/DDBJ databases">
        <authorList>
            <person name="Ueki A."/>
            <person name="Tonouchi A."/>
        </authorList>
    </citation>
    <scope>NUCLEOTIDE SEQUENCE [LARGE SCALE GENOMIC DNA]</scope>
    <source>
        <strain evidence="1 2">CTTW</strain>
    </source>
</reference>
<evidence type="ECO:0000313" key="2">
    <source>
        <dbReference type="Proteomes" id="UP000515703"/>
    </source>
</evidence>
<keyword evidence="2" id="KW-1185">Reference proteome</keyword>
<dbReference type="Pfam" id="PF13527">
    <property type="entry name" value="Acetyltransf_9"/>
    <property type="match status" value="1"/>
</dbReference>
<accession>A0A7I8DLK4</accession>
<reference evidence="1 2" key="1">
    <citation type="submission" date="2020-08" db="EMBL/GenBank/DDBJ databases">
        <title>Draft genome sequencing of an Anaerocolumna strain isolated from anoxic soil subjected to BSD treatment.</title>
        <authorList>
            <person name="Uek A."/>
            <person name="Tonouchi A."/>
        </authorList>
    </citation>
    <scope>NUCLEOTIDE SEQUENCE [LARGE SCALE GENOMIC DNA]</scope>
    <source>
        <strain evidence="1 2">CTTW</strain>
    </source>
</reference>
<dbReference type="EMBL" id="AP023368">
    <property type="protein sequence ID" value="BCJ97156.1"/>
    <property type="molecule type" value="Genomic_DNA"/>
</dbReference>
<dbReference type="AlphaFoldDB" id="A0A7I8DLK4"/>
<dbReference type="KEGG" id="acht:bsdcttw_01970"/>
<proteinExistence type="predicted"/>
<dbReference type="SUPFAM" id="SSF55729">
    <property type="entry name" value="Acyl-CoA N-acyltransferases (Nat)"/>
    <property type="match status" value="1"/>
</dbReference>
<dbReference type="Proteomes" id="UP000515703">
    <property type="component" value="Chromosome"/>
</dbReference>
<dbReference type="InterPro" id="IPR016181">
    <property type="entry name" value="Acyl_CoA_acyltransferase"/>
</dbReference>
<dbReference type="Gene3D" id="3.40.630.30">
    <property type="match status" value="1"/>
</dbReference>